<name>A0A9Q0EF45_9TELE</name>
<protein>
    <submittedName>
        <fullName evidence="1">Uncharacterized protein</fullName>
    </submittedName>
</protein>
<organism evidence="1 2">
    <name type="scientific">Muraenolepis orangiensis</name>
    <name type="common">Patagonian moray cod</name>
    <dbReference type="NCBI Taxonomy" id="630683"/>
    <lineage>
        <taxon>Eukaryota</taxon>
        <taxon>Metazoa</taxon>
        <taxon>Chordata</taxon>
        <taxon>Craniata</taxon>
        <taxon>Vertebrata</taxon>
        <taxon>Euteleostomi</taxon>
        <taxon>Actinopterygii</taxon>
        <taxon>Neopterygii</taxon>
        <taxon>Teleostei</taxon>
        <taxon>Neoteleostei</taxon>
        <taxon>Acanthomorphata</taxon>
        <taxon>Zeiogadaria</taxon>
        <taxon>Gadariae</taxon>
        <taxon>Gadiformes</taxon>
        <taxon>Muraenolepidoidei</taxon>
        <taxon>Muraenolepididae</taxon>
        <taxon>Muraenolepis</taxon>
    </lineage>
</organism>
<dbReference type="AlphaFoldDB" id="A0A9Q0EF45"/>
<sequence length="65" mass="7258">LSPHLPLWLPSRSALTSPPSLAPVPLSSPHLEPDVFHRNITDRWNNGRRITGQTDGHSYRIQPIG</sequence>
<keyword evidence="2" id="KW-1185">Reference proteome</keyword>
<evidence type="ECO:0000313" key="1">
    <source>
        <dbReference type="EMBL" id="KAJ3605594.1"/>
    </source>
</evidence>
<dbReference type="EMBL" id="JANIIK010000043">
    <property type="protein sequence ID" value="KAJ3605594.1"/>
    <property type="molecule type" value="Genomic_DNA"/>
</dbReference>
<reference evidence="1" key="1">
    <citation type="submission" date="2022-07" db="EMBL/GenBank/DDBJ databases">
        <title>Chromosome-level genome of Muraenolepis orangiensis.</title>
        <authorList>
            <person name="Kim J."/>
        </authorList>
    </citation>
    <scope>NUCLEOTIDE SEQUENCE</scope>
    <source>
        <strain evidence="1">KU_S4_2022</strain>
        <tissue evidence="1">Muscle</tissue>
    </source>
</reference>
<proteinExistence type="predicted"/>
<accession>A0A9Q0EF45</accession>
<gene>
    <name evidence="1" type="ORF">NHX12_027639</name>
</gene>
<comment type="caution">
    <text evidence="1">The sequence shown here is derived from an EMBL/GenBank/DDBJ whole genome shotgun (WGS) entry which is preliminary data.</text>
</comment>
<evidence type="ECO:0000313" key="2">
    <source>
        <dbReference type="Proteomes" id="UP001148018"/>
    </source>
</evidence>
<feature type="non-terminal residue" evidence="1">
    <location>
        <position position="1"/>
    </location>
</feature>
<dbReference type="Proteomes" id="UP001148018">
    <property type="component" value="Unassembled WGS sequence"/>
</dbReference>